<evidence type="ECO:0000313" key="1">
    <source>
        <dbReference type="EMBL" id="KAD4180363.1"/>
    </source>
</evidence>
<dbReference type="AlphaFoldDB" id="A0A5N6N0Y4"/>
<gene>
    <name evidence="1" type="ORF">E3N88_28954</name>
</gene>
<evidence type="ECO:0008006" key="3">
    <source>
        <dbReference type="Google" id="ProtNLM"/>
    </source>
</evidence>
<dbReference type="PANTHER" id="PTHR31215">
    <property type="entry name" value="OS05G0510400 PROTEIN-RELATED"/>
    <property type="match status" value="1"/>
</dbReference>
<dbReference type="InterPro" id="IPR044809">
    <property type="entry name" value="AUF1-like"/>
</dbReference>
<dbReference type="InterPro" id="IPR036047">
    <property type="entry name" value="F-box-like_dom_sf"/>
</dbReference>
<dbReference type="SUPFAM" id="SSF81383">
    <property type="entry name" value="F-box domain"/>
    <property type="match status" value="1"/>
</dbReference>
<comment type="caution">
    <text evidence="1">The sequence shown here is derived from an EMBL/GenBank/DDBJ whole genome shotgun (WGS) entry which is preliminary data.</text>
</comment>
<keyword evidence="2" id="KW-1185">Reference proteome</keyword>
<proteinExistence type="predicted"/>
<dbReference type="Proteomes" id="UP000326396">
    <property type="component" value="Linkage Group LG4"/>
</dbReference>
<organism evidence="1 2">
    <name type="scientific">Mikania micrantha</name>
    <name type="common">bitter vine</name>
    <dbReference type="NCBI Taxonomy" id="192012"/>
    <lineage>
        <taxon>Eukaryota</taxon>
        <taxon>Viridiplantae</taxon>
        <taxon>Streptophyta</taxon>
        <taxon>Embryophyta</taxon>
        <taxon>Tracheophyta</taxon>
        <taxon>Spermatophyta</taxon>
        <taxon>Magnoliopsida</taxon>
        <taxon>eudicotyledons</taxon>
        <taxon>Gunneridae</taxon>
        <taxon>Pentapetalae</taxon>
        <taxon>asterids</taxon>
        <taxon>campanulids</taxon>
        <taxon>Asterales</taxon>
        <taxon>Asteraceae</taxon>
        <taxon>Asteroideae</taxon>
        <taxon>Heliantheae alliance</taxon>
        <taxon>Eupatorieae</taxon>
        <taxon>Mikania</taxon>
    </lineage>
</organism>
<protein>
    <recommendedName>
        <fullName evidence="3">F-box domain-containing protein</fullName>
    </recommendedName>
</protein>
<reference evidence="1 2" key="1">
    <citation type="submission" date="2019-05" db="EMBL/GenBank/DDBJ databases">
        <title>Mikania micrantha, genome provides insights into the molecular mechanism of rapid growth.</title>
        <authorList>
            <person name="Liu B."/>
        </authorList>
    </citation>
    <scope>NUCLEOTIDE SEQUENCE [LARGE SCALE GENOMIC DNA]</scope>
    <source>
        <strain evidence="1">NLD-2019</strain>
        <tissue evidence="1">Leaf</tissue>
    </source>
</reference>
<sequence>MDKLPDSVLLQILSRFDDLAEAARCRVASKALNAVFPGLQSINLRCSLDWYNSSSSVGIKPFKRVFVDLISKLESVKSVCIGLEESLMFNLDPESDDSSLTEGNFAMEWLPRVSRSLKSLSISDHPGSHPSNILPLISAYSRDVGTAARYACRASSCYLIEQGTQPPYLQALYQ</sequence>
<dbReference type="EMBL" id="SZYD01000014">
    <property type="protein sequence ID" value="KAD4180363.1"/>
    <property type="molecule type" value="Genomic_DNA"/>
</dbReference>
<dbReference type="OrthoDB" id="1734363at2759"/>
<accession>A0A5N6N0Y4</accession>
<name>A0A5N6N0Y4_9ASTR</name>
<evidence type="ECO:0000313" key="2">
    <source>
        <dbReference type="Proteomes" id="UP000326396"/>
    </source>
</evidence>